<dbReference type="AlphaFoldDB" id="A0A0B5AT60"/>
<sequence length="133" mass="15302">MYTFQSSIEGKEFPLVLLEDRLKKEGYVIGGGWEYNHGYFDLLLSQQGEYLYLRLPFEAEGGELDKDDSTVRMLQPFLLCHQYDPDRDQDTSSGAMSAAFKQFQSPEDKDAELSSEQIDQRQAAFDRAERLLS</sequence>
<dbReference type="Proteomes" id="UP000031449">
    <property type="component" value="Chromosome"/>
</dbReference>
<evidence type="ECO:0000313" key="2">
    <source>
        <dbReference type="EMBL" id="AJD91877.1"/>
    </source>
</evidence>
<evidence type="ECO:0000256" key="1">
    <source>
        <dbReference type="SAM" id="MobiDB-lite"/>
    </source>
</evidence>
<dbReference type="Pfam" id="PF08868">
    <property type="entry name" value="YugN"/>
    <property type="match status" value="1"/>
</dbReference>
<dbReference type="KEGG" id="jeo:JMA_25600"/>
<dbReference type="InterPro" id="IPR036491">
    <property type="entry name" value="YugN-like_sf"/>
</dbReference>
<dbReference type="BioCyc" id="JESP1508404:G14D9-11840-MONOMER"/>
<organism evidence="2 3">
    <name type="scientific">Jeotgalibacillus malaysiensis</name>
    <dbReference type="NCBI Taxonomy" id="1508404"/>
    <lineage>
        <taxon>Bacteria</taxon>
        <taxon>Bacillati</taxon>
        <taxon>Bacillota</taxon>
        <taxon>Bacilli</taxon>
        <taxon>Bacillales</taxon>
        <taxon>Caryophanaceae</taxon>
        <taxon>Jeotgalibacillus</taxon>
    </lineage>
</organism>
<reference evidence="2 3" key="1">
    <citation type="submission" date="2014-08" db="EMBL/GenBank/DDBJ databases">
        <title>Complete genome of a marine bacteria Jeotgalibacillus malaysiensis.</title>
        <authorList>
            <person name="Yaakop A.S."/>
            <person name="Chan K.-G."/>
            <person name="Goh K.M."/>
        </authorList>
    </citation>
    <scope>NUCLEOTIDE SEQUENCE [LARGE SCALE GENOMIC DNA]</scope>
    <source>
        <strain evidence="2 3">D5</strain>
    </source>
</reference>
<proteinExistence type="predicted"/>
<dbReference type="EMBL" id="CP009416">
    <property type="protein sequence ID" value="AJD91877.1"/>
    <property type="molecule type" value="Genomic_DNA"/>
</dbReference>
<accession>A0A0B5AT60</accession>
<dbReference type="HOGENOM" id="CLU_1891976_0_0_9"/>
<gene>
    <name evidence="2" type="ORF">JMA_25600</name>
</gene>
<keyword evidence="3" id="KW-1185">Reference proteome</keyword>
<evidence type="ECO:0008006" key="4">
    <source>
        <dbReference type="Google" id="ProtNLM"/>
    </source>
</evidence>
<name>A0A0B5AT60_9BACL</name>
<dbReference type="Gene3D" id="3.30.310.100">
    <property type="entry name" value="YugN-like"/>
    <property type="match status" value="1"/>
</dbReference>
<evidence type="ECO:0000313" key="3">
    <source>
        <dbReference type="Proteomes" id="UP000031449"/>
    </source>
</evidence>
<protein>
    <recommendedName>
        <fullName evidence="4">YugN-like family protein</fullName>
    </recommendedName>
</protein>
<dbReference type="InterPro" id="IPR014967">
    <property type="entry name" value="Uncharacterised_YugN-like"/>
</dbReference>
<dbReference type="OrthoDB" id="2988890at2"/>
<dbReference type="STRING" id="1508404.JMA_25600"/>
<feature type="region of interest" description="Disordered" evidence="1">
    <location>
        <begin position="85"/>
        <end position="119"/>
    </location>
</feature>
<dbReference type="SUPFAM" id="SSF160755">
    <property type="entry name" value="YugN-like"/>
    <property type="match status" value="1"/>
</dbReference>